<name>A0A1A8XC56_PLAOA</name>
<keyword evidence="1" id="KW-0812">Transmembrane</keyword>
<keyword evidence="1" id="KW-1133">Transmembrane helix</keyword>
<dbReference type="Proteomes" id="UP000078546">
    <property type="component" value="Unassembled WGS sequence"/>
</dbReference>
<dbReference type="EMBL" id="FLQV01003760">
    <property type="protein sequence ID" value="SBT02798.1"/>
    <property type="molecule type" value="Genomic_DNA"/>
</dbReference>
<dbReference type="AlphaFoldDB" id="A0A1A8XC56"/>
<sequence>MDTAALRREYPFLSKTWDMYDEFDKNVEEMGFPDYSNKCKHIVSNYDNNISTYNDFCMKLLRNLYTIADVKSETEDRQLPCTYLNMWLYYKEKIHEIPKEFNKQIFGIADELIKYLPYDSLCIYDESHKIHKEPYKIMLLNIFLDNIDAIEEIMKKDKDSKQESCLNFVKECLSIYNEINREYCLDDKDHTFKATCDEIKTFGDMYTSNFLNESPLNGKMPTLAYSGMRLPDRVTLEYQAKVSMISADDNTVIPGSDHASTIGGTVAGMGSFLLLMYKFTPFGNWIRSRIGRRKRMSDHLGEEEEMDHMYLNGYGNDNMYSNDMGYNMGYNAM</sequence>
<organism evidence="2 3">
    <name type="scientific">Plasmodium ovale curtisi</name>
    <dbReference type="NCBI Taxonomy" id="864141"/>
    <lineage>
        <taxon>Eukaryota</taxon>
        <taxon>Sar</taxon>
        <taxon>Alveolata</taxon>
        <taxon>Apicomplexa</taxon>
        <taxon>Aconoidasida</taxon>
        <taxon>Haemosporida</taxon>
        <taxon>Plasmodiidae</taxon>
        <taxon>Plasmodium</taxon>
        <taxon>Plasmodium (Plasmodium)</taxon>
    </lineage>
</organism>
<keyword evidence="1" id="KW-0472">Membrane</keyword>
<dbReference type="Pfam" id="PF05795">
    <property type="entry name" value="Plasmodium_Vir"/>
    <property type="match status" value="2"/>
</dbReference>
<accession>A0A1A8XC56</accession>
<reference evidence="3" key="1">
    <citation type="submission" date="2016-05" db="EMBL/GenBank/DDBJ databases">
        <authorList>
            <person name="Naeem Raeece"/>
        </authorList>
    </citation>
    <scope>NUCLEOTIDE SEQUENCE [LARGE SCALE GENOMIC DNA]</scope>
</reference>
<gene>
    <name evidence="2" type="ORF">POVCU1_080860</name>
</gene>
<dbReference type="InterPro" id="IPR008780">
    <property type="entry name" value="Plasmodium_Vir"/>
</dbReference>
<protein>
    <submittedName>
        <fullName evidence="2">PIR Superfamily Protein</fullName>
    </submittedName>
</protein>
<evidence type="ECO:0000256" key="1">
    <source>
        <dbReference type="SAM" id="Phobius"/>
    </source>
</evidence>
<evidence type="ECO:0000313" key="2">
    <source>
        <dbReference type="EMBL" id="SBT02798.1"/>
    </source>
</evidence>
<proteinExistence type="predicted"/>
<feature type="transmembrane region" description="Helical" evidence="1">
    <location>
        <begin position="266"/>
        <end position="286"/>
    </location>
</feature>
<evidence type="ECO:0000313" key="3">
    <source>
        <dbReference type="Proteomes" id="UP000078546"/>
    </source>
</evidence>